<protein>
    <recommendedName>
        <fullName evidence="3">Lipoprotein</fullName>
    </recommendedName>
</protein>
<organism evidence="2">
    <name type="scientific">uncultured marine microorganism HF4000_APKG1C9</name>
    <dbReference type="NCBI Taxonomy" id="455540"/>
    <lineage>
        <taxon>unclassified sequences</taxon>
        <taxon>environmental samples</taxon>
    </lineage>
</organism>
<reference evidence="2" key="1">
    <citation type="journal article" date="2008" name="ISME J.">
        <title>Genomic patterns of recombination, clonal divergence and environment in marine microbial populations.</title>
        <authorList>
            <person name="Konstantinidis K.T."/>
            <person name="Delong E.F."/>
        </authorList>
    </citation>
    <scope>NUCLEOTIDE SEQUENCE</scope>
</reference>
<dbReference type="AlphaFoldDB" id="B3T6C9"/>
<evidence type="ECO:0000256" key="1">
    <source>
        <dbReference type="SAM" id="MobiDB-lite"/>
    </source>
</evidence>
<dbReference type="EMBL" id="EU016618">
    <property type="protein sequence ID" value="ABZ08138.1"/>
    <property type="molecule type" value="Genomic_DNA"/>
</dbReference>
<gene>
    <name evidence="2" type="ORF">ALOHA_HF4000APKG1C9ctg5g2</name>
</gene>
<feature type="region of interest" description="Disordered" evidence="1">
    <location>
        <begin position="25"/>
        <end position="70"/>
    </location>
</feature>
<name>B3T6C9_9ZZZZ</name>
<sequence>MRTTTYMILLAAPLALAACDNAAETTEQPGTMMSDDMADADAMPMSDDMPMMDSAAAGQAGSGEVIGYGN</sequence>
<accession>B3T6C9</accession>
<evidence type="ECO:0000313" key="2">
    <source>
        <dbReference type="EMBL" id="ABZ08138.1"/>
    </source>
</evidence>
<dbReference type="PROSITE" id="PS51257">
    <property type="entry name" value="PROKAR_LIPOPROTEIN"/>
    <property type="match status" value="1"/>
</dbReference>
<evidence type="ECO:0008006" key="3">
    <source>
        <dbReference type="Google" id="ProtNLM"/>
    </source>
</evidence>
<feature type="compositionally biased region" description="Low complexity" evidence="1">
    <location>
        <begin position="32"/>
        <end position="57"/>
    </location>
</feature>
<proteinExistence type="predicted"/>
<feature type="compositionally biased region" description="Gly residues" evidence="1">
    <location>
        <begin position="60"/>
        <end position="70"/>
    </location>
</feature>